<evidence type="ECO:0000256" key="1">
    <source>
        <dbReference type="ARBA" id="ARBA00010364"/>
    </source>
</evidence>
<dbReference type="Proteomes" id="UP000377803">
    <property type="component" value="Chromosome"/>
</dbReference>
<evidence type="ECO:0000313" key="3">
    <source>
        <dbReference type="Proteomes" id="UP000377803"/>
    </source>
</evidence>
<dbReference type="SMART" id="SM01152">
    <property type="entry name" value="DUF167"/>
    <property type="match status" value="1"/>
</dbReference>
<dbReference type="InterPro" id="IPR003746">
    <property type="entry name" value="DUF167"/>
</dbReference>
<sequence>MAEFYVKVEPGSESFSVEQAYITKVSLTEPAENGRANAELIRELESILGEKPAIISGHRSRRKKLKVDISEEKVEEKLRSF</sequence>
<dbReference type="KEGG" id="ncon:LC1Nh_0010"/>
<dbReference type="InterPro" id="IPR036591">
    <property type="entry name" value="YggU-like_sf"/>
</dbReference>
<reference evidence="3" key="1">
    <citation type="submission" date="2019-05" db="EMBL/GenBank/DDBJ databases">
        <title>Candidatus Nanohalobium constans, a novel model system to study the DPANN nano-sized archaea: genomic and physiological characterization of a nanoarchaeon co-cultured with its chitinotrophic host.</title>
        <authorList>
            <person name="La Cono V."/>
            <person name="Arcadi E."/>
            <person name="Crisafi F."/>
            <person name="Denaro R."/>
            <person name="La Spada G."/>
            <person name="Messina E."/>
            <person name="Smedile F."/>
            <person name="Toshchakov S.V."/>
            <person name="Shevchenko M.A."/>
            <person name="Golyshin P.N."/>
            <person name="Golyshina O.V."/>
            <person name="Ferrer M."/>
            <person name="Rohde M."/>
            <person name="Mushegian A."/>
            <person name="Sorokin D.Y."/>
            <person name="Giuliano L."/>
            <person name="Yakimov M.M."/>
        </authorList>
    </citation>
    <scope>NUCLEOTIDE SEQUENCE [LARGE SCALE GENOMIC DNA]</scope>
    <source>
        <strain evidence="3">LC1Nh</strain>
    </source>
</reference>
<dbReference type="RefSeq" id="WP_153549659.1">
    <property type="nucleotide sequence ID" value="NZ_CP040089.1"/>
</dbReference>
<dbReference type="AlphaFoldDB" id="A0A5Q0UFZ1"/>
<dbReference type="Pfam" id="PF02594">
    <property type="entry name" value="DUF167"/>
    <property type="match status" value="1"/>
</dbReference>
<keyword evidence="3" id="KW-1185">Reference proteome</keyword>
<organism evidence="2 3">
    <name type="scientific">Candidatus Nanohalobium constans</name>
    <dbReference type="NCBI Taxonomy" id="2565781"/>
    <lineage>
        <taxon>Archaea</taxon>
        <taxon>Candidatus Nanohalarchaeota</taxon>
        <taxon>Candidatus Nanohalobia</taxon>
        <taxon>Candidatus Nanohalobiales</taxon>
        <taxon>Candidatus Nanohalobiaceae</taxon>
        <taxon>Candidatus Nanohalobium</taxon>
    </lineage>
</organism>
<dbReference type="Gene3D" id="3.30.1200.10">
    <property type="entry name" value="YggU-like"/>
    <property type="match status" value="1"/>
</dbReference>
<dbReference type="NCBIfam" id="TIGR00251">
    <property type="entry name" value="DUF167 family protein"/>
    <property type="match status" value="1"/>
</dbReference>
<gene>
    <name evidence="2" type="ORF">LC1Nh_0010</name>
</gene>
<dbReference type="EMBL" id="CP040089">
    <property type="protein sequence ID" value="QGA79919.1"/>
    <property type="molecule type" value="Genomic_DNA"/>
</dbReference>
<evidence type="ECO:0000313" key="2">
    <source>
        <dbReference type="EMBL" id="QGA79919.1"/>
    </source>
</evidence>
<dbReference type="GeneID" id="42364390"/>
<name>A0A5Q0UFZ1_9ARCH</name>
<proteinExistence type="inferred from homology"/>
<accession>A0A5Q0UFZ1</accession>
<protein>
    <submittedName>
        <fullName evidence="2">Uncharacterized protein</fullName>
    </submittedName>
</protein>
<comment type="similarity">
    <text evidence="1">Belongs to the UPF0235 family.</text>
</comment>
<dbReference type="SUPFAM" id="SSF69786">
    <property type="entry name" value="YggU-like"/>
    <property type="match status" value="1"/>
</dbReference>